<organism evidence="1">
    <name type="scientific">marine sediment metagenome</name>
    <dbReference type="NCBI Taxonomy" id="412755"/>
    <lineage>
        <taxon>unclassified sequences</taxon>
        <taxon>metagenomes</taxon>
        <taxon>ecological metagenomes</taxon>
    </lineage>
</organism>
<evidence type="ECO:0000313" key="1">
    <source>
        <dbReference type="EMBL" id="GAH11510.1"/>
    </source>
</evidence>
<accession>X1DTG5</accession>
<proteinExistence type="predicted"/>
<dbReference type="AlphaFoldDB" id="X1DTG5"/>
<gene>
    <name evidence="1" type="ORF">S01H4_57992</name>
</gene>
<sequence>MIELLEYKPLESLRSSYKKNNLGRTLAAAELADVVIIHDAGREWERKWQAKYLEEGFEGPGKGGHRCHLWVRKELDDKLNPKPVADPNKPTFRMLTTTRGWGGSERSTCEIMSMMKDRGYNIELYPSGVMCGEYKNTVDRIGDILV</sequence>
<reference evidence="1" key="1">
    <citation type="journal article" date="2014" name="Front. Microbiol.">
        <title>High frequency of phylogenetically diverse reductive dehalogenase-homologous genes in deep subseafloor sedimentary metagenomes.</title>
        <authorList>
            <person name="Kawai M."/>
            <person name="Futagami T."/>
            <person name="Toyoda A."/>
            <person name="Takaki Y."/>
            <person name="Nishi S."/>
            <person name="Hori S."/>
            <person name="Arai W."/>
            <person name="Tsubouchi T."/>
            <person name="Morono Y."/>
            <person name="Uchiyama I."/>
            <person name="Ito T."/>
            <person name="Fujiyama A."/>
            <person name="Inagaki F."/>
            <person name="Takami H."/>
        </authorList>
    </citation>
    <scope>NUCLEOTIDE SEQUENCE</scope>
    <source>
        <strain evidence="1">Expedition CK06-06</strain>
    </source>
</reference>
<dbReference type="EMBL" id="BART01033827">
    <property type="protein sequence ID" value="GAH11510.1"/>
    <property type="molecule type" value="Genomic_DNA"/>
</dbReference>
<name>X1DTG5_9ZZZZ</name>
<comment type="caution">
    <text evidence="1">The sequence shown here is derived from an EMBL/GenBank/DDBJ whole genome shotgun (WGS) entry which is preliminary data.</text>
</comment>
<protein>
    <submittedName>
        <fullName evidence="1">Uncharacterized protein</fullName>
    </submittedName>
</protein>
<feature type="non-terminal residue" evidence="1">
    <location>
        <position position="146"/>
    </location>
</feature>